<keyword evidence="1" id="KW-0472">Membrane</keyword>
<sequence>MHEGFDGVTFNQGIIFLILIALLVFGTLIRTTADEDDDAVQAIQADA</sequence>
<dbReference type="AlphaFoldDB" id="A0A1G8KS98"/>
<evidence type="ECO:0000313" key="3">
    <source>
        <dbReference type="Proteomes" id="UP000198853"/>
    </source>
</evidence>
<evidence type="ECO:0000313" key="2">
    <source>
        <dbReference type="EMBL" id="SDI46308.1"/>
    </source>
</evidence>
<name>A0A1G8KS98_9BACI</name>
<keyword evidence="1" id="KW-1133">Transmembrane helix</keyword>
<feature type="transmembrane region" description="Helical" evidence="1">
    <location>
        <begin position="12"/>
        <end position="29"/>
    </location>
</feature>
<dbReference type="Proteomes" id="UP000198853">
    <property type="component" value="Unassembled WGS sequence"/>
</dbReference>
<keyword evidence="1" id="KW-0812">Transmembrane</keyword>
<gene>
    <name evidence="2" type="ORF">SAMN04488123_102272</name>
</gene>
<organism evidence="2 3">
    <name type="scientific">Natribacillus halophilus</name>
    <dbReference type="NCBI Taxonomy" id="549003"/>
    <lineage>
        <taxon>Bacteria</taxon>
        <taxon>Bacillati</taxon>
        <taxon>Bacillota</taxon>
        <taxon>Bacilli</taxon>
        <taxon>Bacillales</taxon>
        <taxon>Bacillaceae</taxon>
        <taxon>Natribacillus</taxon>
    </lineage>
</organism>
<evidence type="ECO:0000256" key="1">
    <source>
        <dbReference type="SAM" id="Phobius"/>
    </source>
</evidence>
<reference evidence="2 3" key="1">
    <citation type="submission" date="2016-10" db="EMBL/GenBank/DDBJ databases">
        <authorList>
            <person name="de Groot N.N."/>
        </authorList>
    </citation>
    <scope>NUCLEOTIDE SEQUENCE [LARGE SCALE GENOMIC DNA]</scope>
    <source>
        <strain evidence="2 3">DSM 21771</strain>
    </source>
</reference>
<dbReference type="RefSeq" id="WP_176764584.1">
    <property type="nucleotide sequence ID" value="NZ_FNEN01000002.1"/>
</dbReference>
<proteinExistence type="predicted"/>
<accession>A0A1G8KS98</accession>
<protein>
    <submittedName>
        <fullName evidence="2">Uncharacterized protein</fullName>
    </submittedName>
</protein>
<dbReference type="EMBL" id="FNEN01000002">
    <property type="protein sequence ID" value="SDI46308.1"/>
    <property type="molecule type" value="Genomic_DNA"/>
</dbReference>
<keyword evidence="3" id="KW-1185">Reference proteome</keyword>